<evidence type="ECO:0000256" key="5">
    <source>
        <dbReference type="ARBA" id="ARBA00022737"/>
    </source>
</evidence>
<dbReference type="Gene3D" id="1.50.40.10">
    <property type="entry name" value="Mitochondrial carrier domain"/>
    <property type="match status" value="2"/>
</dbReference>
<keyword evidence="13" id="KW-1185">Reference proteome</keyword>
<dbReference type="AlphaFoldDB" id="A0A5A8CXL8"/>
<feature type="repeat" description="Solcar" evidence="9">
    <location>
        <begin position="223"/>
        <end position="348"/>
    </location>
</feature>
<evidence type="ECO:0000256" key="2">
    <source>
        <dbReference type="ARBA" id="ARBA00006375"/>
    </source>
</evidence>
<accession>A0A5A8CXL8</accession>
<dbReference type="Proteomes" id="UP000323011">
    <property type="component" value="Unassembled WGS sequence"/>
</dbReference>
<dbReference type="GO" id="GO:0080122">
    <property type="term" value="F:AMP transmembrane transporter activity"/>
    <property type="evidence" value="ECO:0007669"/>
    <property type="project" value="TreeGrafter"/>
</dbReference>
<evidence type="ECO:0000256" key="11">
    <source>
        <dbReference type="SAM" id="Phobius"/>
    </source>
</evidence>
<dbReference type="GO" id="GO:0015230">
    <property type="term" value="F:FAD transmembrane transporter activity"/>
    <property type="evidence" value="ECO:0007669"/>
    <property type="project" value="TreeGrafter"/>
</dbReference>
<keyword evidence="8" id="KW-0576">Peroxisome</keyword>
<gene>
    <name evidence="12" type="ORF">FNF29_00539</name>
</gene>
<reference evidence="12 13" key="1">
    <citation type="submission" date="2019-07" db="EMBL/GenBank/DDBJ databases">
        <title>Genomes of Cafeteria roenbergensis.</title>
        <authorList>
            <person name="Fischer M.G."/>
            <person name="Hackl T."/>
            <person name="Roman M."/>
        </authorList>
    </citation>
    <scope>NUCLEOTIDE SEQUENCE [LARGE SCALE GENOMIC DNA]</scope>
    <source>
        <strain evidence="12 13">BVI</strain>
    </source>
</reference>
<dbReference type="PANTHER" id="PTHR45939:SF5">
    <property type="entry name" value="PEROXISOMAL MEMBRANE PROTEIN PMP34"/>
    <property type="match status" value="1"/>
</dbReference>
<comment type="caution">
    <text evidence="12">The sequence shown here is derived from an EMBL/GenBank/DDBJ whole genome shotgun (WGS) entry which is preliminary data.</text>
</comment>
<dbReference type="GO" id="GO:0005347">
    <property type="term" value="F:ATP transmembrane transporter activity"/>
    <property type="evidence" value="ECO:0007669"/>
    <property type="project" value="TreeGrafter"/>
</dbReference>
<keyword evidence="5" id="KW-0677">Repeat</keyword>
<feature type="transmembrane region" description="Helical" evidence="11">
    <location>
        <begin position="12"/>
        <end position="32"/>
    </location>
</feature>
<evidence type="ECO:0000313" key="13">
    <source>
        <dbReference type="Proteomes" id="UP000323011"/>
    </source>
</evidence>
<dbReference type="InterPro" id="IPR052217">
    <property type="entry name" value="Mito/Peroxisomal_Carrier"/>
</dbReference>
<dbReference type="GO" id="GO:0044610">
    <property type="term" value="F:FMN transmembrane transporter activity"/>
    <property type="evidence" value="ECO:0007669"/>
    <property type="project" value="TreeGrafter"/>
</dbReference>
<dbReference type="EMBL" id="VLTN01000002">
    <property type="protein sequence ID" value="KAA0157187.1"/>
    <property type="molecule type" value="Genomic_DNA"/>
</dbReference>
<organism evidence="12 13">
    <name type="scientific">Cafeteria roenbergensis</name>
    <name type="common">Marine flagellate</name>
    <dbReference type="NCBI Taxonomy" id="33653"/>
    <lineage>
        <taxon>Eukaryota</taxon>
        <taxon>Sar</taxon>
        <taxon>Stramenopiles</taxon>
        <taxon>Bigyra</taxon>
        <taxon>Opalozoa</taxon>
        <taxon>Bicosoecida</taxon>
        <taxon>Cafeteriaceae</taxon>
        <taxon>Cafeteria</taxon>
    </lineage>
</organism>
<dbReference type="GO" id="GO:0015228">
    <property type="term" value="F:coenzyme A transmembrane transporter activity"/>
    <property type="evidence" value="ECO:0007669"/>
    <property type="project" value="TreeGrafter"/>
</dbReference>
<dbReference type="OMA" id="QFMMYEL"/>
<evidence type="ECO:0000256" key="3">
    <source>
        <dbReference type="ARBA" id="ARBA00022448"/>
    </source>
</evidence>
<dbReference type="PROSITE" id="PS50920">
    <property type="entry name" value="SOLCAR"/>
    <property type="match status" value="3"/>
</dbReference>
<dbReference type="SUPFAM" id="SSF103506">
    <property type="entry name" value="Mitochondrial carrier"/>
    <property type="match status" value="1"/>
</dbReference>
<evidence type="ECO:0000256" key="4">
    <source>
        <dbReference type="ARBA" id="ARBA00022692"/>
    </source>
</evidence>
<dbReference type="PANTHER" id="PTHR45939">
    <property type="entry name" value="PEROXISOMAL MEMBRANE PROTEIN PMP34-RELATED"/>
    <property type="match status" value="1"/>
</dbReference>
<evidence type="ECO:0000256" key="6">
    <source>
        <dbReference type="ARBA" id="ARBA00022989"/>
    </source>
</evidence>
<evidence type="ECO:0000313" key="12">
    <source>
        <dbReference type="EMBL" id="KAA0157187.1"/>
    </source>
</evidence>
<comment type="subcellular location">
    <subcellularLocation>
        <location evidence="1">Peroxisome membrane</location>
        <topology evidence="1">Multi-pass membrane protein</topology>
    </subcellularLocation>
</comment>
<keyword evidence="7 9" id="KW-0472">Membrane</keyword>
<keyword evidence="4 9" id="KW-0812">Transmembrane</keyword>
<feature type="repeat" description="Solcar" evidence="9">
    <location>
        <begin position="9"/>
        <end position="101"/>
    </location>
</feature>
<evidence type="ECO:0000256" key="1">
    <source>
        <dbReference type="ARBA" id="ARBA00004585"/>
    </source>
</evidence>
<evidence type="ECO:0000256" key="8">
    <source>
        <dbReference type="ARBA" id="ARBA00023140"/>
    </source>
</evidence>
<dbReference type="Pfam" id="PF00153">
    <property type="entry name" value="Mito_carr"/>
    <property type="match status" value="3"/>
</dbReference>
<dbReference type="InterPro" id="IPR023395">
    <property type="entry name" value="MCP_dom_sf"/>
</dbReference>
<sequence>MSAAGGGAEEALAHALAGMSGSCMAMLLLYPLDTIRSAMQTRAADDESSPSSPLDMVAKLVEEQGVSGALQGLYRGIGATMGTLAVSQAIYFFTYESFKGAAERFRNSGGGKPRSPSALETLAVAYAAGAVNATVTSPLWTAAKRVQLWKASHGAGGAAGEAKDPPEEPTLLSAMASVVADEGVGGLFRSLPVSLVLCANPAIQFLAYERLRAALTGKSGRGLSAVEGFAAGALAKAVATVVTFPLQVVQTRMQAGVDRAAAAPVSAGSPDAKRDAASAAAASAEAVADAQTPADPRPRRPAGAWEALSALVAEGGAPALFRGMGPKLLQTVLNAAVMFAAYERLLGSSRLLVAIALHRLAAGGAKPSAA</sequence>
<comment type="similarity">
    <text evidence="2 10">Belongs to the mitochondrial carrier (TC 2.A.29) family.</text>
</comment>
<dbReference type="GO" id="GO:0005778">
    <property type="term" value="C:peroxisomal membrane"/>
    <property type="evidence" value="ECO:0007669"/>
    <property type="project" value="UniProtKB-SubCell"/>
</dbReference>
<evidence type="ECO:0000256" key="7">
    <source>
        <dbReference type="ARBA" id="ARBA00023136"/>
    </source>
</evidence>
<dbReference type="GO" id="GO:0051724">
    <property type="term" value="F:NAD transmembrane transporter activity"/>
    <property type="evidence" value="ECO:0007669"/>
    <property type="project" value="TreeGrafter"/>
</dbReference>
<keyword evidence="6 11" id="KW-1133">Transmembrane helix</keyword>
<evidence type="ECO:0000256" key="10">
    <source>
        <dbReference type="RuleBase" id="RU000488"/>
    </source>
</evidence>
<evidence type="ECO:0000256" key="9">
    <source>
        <dbReference type="PROSITE-ProRule" id="PRU00282"/>
    </source>
</evidence>
<name>A0A5A8CXL8_CAFRO</name>
<proteinExistence type="inferred from homology"/>
<feature type="repeat" description="Solcar" evidence="9">
    <location>
        <begin position="116"/>
        <end position="214"/>
    </location>
</feature>
<dbReference type="GO" id="GO:0015217">
    <property type="term" value="F:ADP transmembrane transporter activity"/>
    <property type="evidence" value="ECO:0007669"/>
    <property type="project" value="TreeGrafter"/>
</dbReference>
<protein>
    <submittedName>
        <fullName evidence="12">Uncharacterized protein</fullName>
    </submittedName>
</protein>
<dbReference type="InterPro" id="IPR018108">
    <property type="entry name" value="MCP_transmembrane"/>
</dbReference>
<keyword evidence="3 10" id="KW-0813">Transport</keyword>